<keyword evidence="1" id="KW-0732">Signal</keyword>
<dbReference type="AlphaFoldDB" id="A0A4P6HRZ3"/>
<evidence type="ECO:0000256" key="1">
    <source>
        <dbReference type="SAM" id="SignalP"/>
    </source>
</evidence>
<dbReference type="Proteomes" id="UP000293296">
    <property type="component" value="Chromosome"/>
</dbReference>
<dbReference type="EMBL" id="CP026538">
    <property type="protein sequence ID" value="QAZ68088.1"/>
    <property type="molecule type" value="Genomic_DNA"/>
</dbReference>
<evidence type="ECO:0000313" key="2">
    <source>
        <dbReference type="EMBL" id="QAZ68088.1"/>
    </source>
</evidence>
<dbReference type="RefSeq" id="WP_129353250.1">
    <property type="nucleotide sequence ID" value="NZ_CP026538.1"/>
</dbReference>
<organism evidence="2 3">
    <name type="scientific">Solidesulfovibrio carbinolicus</name>
    <dbReference type="NCBI Taxonomy" id="296842"/>
    <lineage>
        <taxon>Bacteria</taxon>
        <taxon>Pseudomonadati</taxon>
        <taxon>Thermodesulfobacteriota</taxon>
        <taxon>Desulfovibrionia</taxon>
        <taxon>Desulfovibrionales</taxon>
        <taxon>Desulfovibrionaceae</taxon>
        <taxon>Solidesulfovibrio</taxon>
    </lineage>
</organism>
<dbReference type="KEGG" id="dcb:C3Y92_12965"/>
<protein>
    <recommendedName>
        <fullName evidence="4">3D domain-containing protein</fullName>
    </recommendedName>
</protein>
<sequence>MADDEKTTPQTSPPKSGLGMAAATAALAVSALALAQAGDWLRQATGELRHETVLMAQDAAMARSEAAMAAGLFAIDPEERRRLRLTATAYCPDCLDDDGPQLSASGAPVRAGRTVAVSRDLRRLLGRKVFIEGVGVRVVEDLMHPRHAGRLDLCLPNKRQAVDFGVQTLEVVILD</sequence>
<gene>
    <name evidence="2" type="ORF">C3Y92_12965</name>
</gene>
<dbReference type="CDD" id="cd22784">
    <property type="entry name" value="DPBB_MltA_YuiC-like"/>
    <property type="match status" value="1"/>
</dbReference>
<proteinExistence type="predicted"/>
<dbReference type="OrthoDB" id="5470692at2"/>
<name>A0A4P6HRZ3_9BACT</name>
<feature type="chain" id="PRO_5020634376" description="3D domain-containing protein" evidence="1">
    <location>
        <begin position="36"/>
        <end position="175"/>
    </location>
</feature>
<feature type="signal peptide" evidence="1">
    <location>
        <begin position="1"/>
        <end position="35"/>
    </location>
</feature>
<evidence type="ECO:0000313" key="3">
    <source>
        <dbReference type="Proteomes" id="UP000293296"/>
    </source>
</evidence>
<keyword evidence="3" id="KW-1185">Reference proteome</keyword>
<accession>A0A4P6HRZ3</accession>
<reference evidence="2 3" key="1">
    <citation type="submission" date="2018-02" db="EMBL/GenBank/DDBJ databases">
        <title>Genome sequence of Desulfovibrio carbinolicus DSM 3852.</title>
        <authorList>
            <person name="Wilbanks E."/>
            <person name="Skennerton C.T."/>
            <person name="Orphan V.J."/>
        </authorList>
    </citation>
    <scope>NUCLEOTIDE SEQUENCE [LARGE SCALE GENOMIC DNA]</scope>
    <source>
        <strain evidence="2 3">DSM 3852</strain>
    </source>
</reference>
<evidence type="ECO:0008006" key="4">
    <source>
        <dbReference type="Google" id="ProtNLM"/>
    </source>
</evidence>